<accession>A0A0C2MZ44</accession>
<evidence type="ECO:0000313" key="1">
    <source>
        <dbReference type="EMBL" id="KII66917.1"/>
    </source>
</evidence>
<keyword evidence="2" id="KW-1185">Reference proteome</keyword>
<reference evidence="1 2" key="1">
    <citation type="journal article" date="2014" name="Genome Biol. Evol.">
        <title>The genome of the myxosporean Thelohanellus kitauei shows adaptations to nutrient acquisition within its fish host.</title>
        <authorList>
            <person name="Yang Y."/>
            <person name="Xiong J."/>
            <person name="Zhou Z."/>
            <person name="Huo F."/>
            <person name="Miao W."/>
            <person name="Ran C."/>
            <person name="Liu Y."/>
            <person name="Zhang J."/>
            <person name="Feng J."/>
            <person name="Wang M."/>
            <person name="Wang M."/>
            <person name="Wang L."/>
            <person name="Yao B."/>
        </authorList>
    </citation>
    <scope>NUCLEOTIDE SEQUENCE [LARGE SCALE GENOMIC DNA]</scope>
    <source>
        <strain evidence="1">Wuqing</strain>
    </source>
</reference>
<protein>
    <submittedName>
        <fullName evidence="1">Uncharacterized protein</fullName>
    </submittedName>
</protein>
<organism evidence="1 2">
    <name type="scientific">Thelohanellus kitauei</name>
    <name type="common">Myxosporean</name>
    <dbReference type="NCBI Taxonomy" id="669202"/>
    <lineage>
        <taxon>Eukaryota</taxon>
        <taxon>Metazoa</taxon>
        <taxon>Cnidaria</taxon>
        <taxon>Myxozoa</taxon>
        <taxon>Myxosporea</taxon>
        <taxon>Bivalvulida</taxon>
        <taxon>Platysporina</taxon>
        <taxon>Myxobolidae</taxon>
        <taxon>Thelohanellus</taxon>
    </lineage>
</organism>
<evidence type="ECO:0000313" key="2">
    <source>
        <dbReference type="Proteomes" id="UP000031668"/>
    </source>
</evidence>
<sequence length="120" mass="13766">MEYCPKRCCANIVPKKWSSIKETIFPIRCNTRKSIRSSEISHKLLGTFLKDCKVPIRIFSGSFKLSTLNLTLCGPGIIINIDESVISRAMHNRGHYLLRSKRWVLGMYEATSKVMFLIKT</sequence>
<gene>
    <name evidence="1" type="ORF">RF11_03584</name>
</gene>
<name>A0A0C2MZ44_THEKT</name>
<dbReference type="Proteomes" id="UP000031668">
    <property type="component" value="Unassembled WGS sequence"/>
</dbReference>
<proteinExistence type="predicted"/>
<dbReference type="OrthoDB" id="424490at2759"/>
<comment type="caution">
    <text evidence="1">The sequence shown here is derived from an EMBL/GenBank/DDBJ whole genome shotgun (WGS) entry which is preliminary data.</text>
</comment>
<dbReference type="AlphaFoldDB" id="A0A0C2MZ44"/>
<dbReference type="EMBL" id="JWZT01003375">
    <property type="protein sequence ID" value="KII66917.1"/>
    <property type="molecule type" value="Genomic_DNA"/>
</dbReference>